<keyword evidence="3" id="KW-1185">Reference proteome</keyword>
<feature type="transmembrane region" description="Helical" evidence="1">
    <location>
        <begin position="69"/>
        <end position="90"/>
    </location>
</feature>
<reference evidence="2 3" key="1">
    <citation type="submission" date="2024-09" db="EMBL/GenBank/DDBJ databases">
        <authorList>
            <person name="Sun Q."/>
            <person name="Mori K."/>
        </authorList>
    </citation>
    <scope>NUCLEOTIDE SEQUENCE [LARGE SCALE GENOMIC DNA]</scope>
    <source>
        <strain evidence="2 3">CGMCC 1.12926</strain>
    </source>
</reference>
<protein>
    <submittedName>
        <fullName evidence="2">Uncharacterized protein</fullName>
    </submittedName>
</protein>
<evidence type="ECO:0000313" key="2">
    <source>
        <dbReference type="EMBL" id="MFC0080532.1"/>
    </source>
</evidence>
<feature type="transmembrane region" description="Helical" evidence="1">
    <location>
        <begin position="12"/>
        <end position="30"/>
    </location>
</feature>
<organism evidence="2 3">
    <name type="scientific">Flavobacterium procerum</name>
    <dbReference type="NCBI Taxonomy" id="1455569"/>
    <lineage>
        <taxon>Bacteria</taxon>
        <taxon>Pseudomonadati</taxon>
        <taxon>Bacteroidota</taxon>
        <taxon>Flavobacteriia</taxon>
        <taxon>Flavobacteriales</taxon>
        <taxon>Flavobacteriaceae</taxon>
        <taxon>Flavobacterium</taxon>
    </lineage>
</organism>
<keyword evidence="1" id="KW-0472">Membrane</keyword>
<evidence type="ECO:0000256" key="1">
    <source>
        <dbReference type="SAM" id="Phobius"/>
    </source>
</evidence>
<feature type="transmembrane region" description="Helical" evidence="1">
    <location>
        <begin position="102"/>
        <end position="122"/>
    </location>
</feature>
<gene>
    <name evidence="2" type="ORF">ACFFLS_26070</name>
</gene>
<keyword evidence="1" id="KW-1133">Transmembrane helix</keyword>
<dbReference type="RefSeq" id="WP_379682427.1">
    <property type="nucleotide sequence ID" value="NZ_JBHLYW010000033.1"/>
</dbReference>
<accession>A0ABV6C2P2</accession>
<evidence type="ECO:0000313" key="3">
    <source>
        <dbReference type="Proteomes" id="UP001589734"/>
    </source>
</evidence>
<name>A0ABV6C2P2_9FLAO</name>
<dbReference type="EMBL" id="JBHLYW010000033">
    <property type="protein sequence ID" value="MFC0080532.1"/>
    <property type="molecule type" value="Genomic_DNA"/>
</dbReference>
<comment type="caution">
    <text evidence="2">The sequence shown here is derived from an EMBL/GenBank/DDBJ whole genome shotgun (WGS) entry which is preliminary data.</text>
</comment>
<sequence>MKLIKRGERNVFQFSFLLLLSNFLTLILFYEKFHVTDCLADDFEERSKTFYYYKILSFEYASNFLTPCLIQYVIAIFFISIFYCICFYWLKLNQKISIKKIFLLLVLTIVFGHFVVVVETLLEEPNLFNFTDFFNLFALYFGYFIVVYLVDIVMFTLVTIVVTFLFFRKKYSMS</sequence>
<dbReference type="Proteomes" id="UP001589734">
    <property type="component" value="Unassembled WGS sequence"/>
</dbReference>
<keyword evidence="1" id="KW-0812">Transmembrane</keyword>
<feature type="transmembrane region" description="Helical" evidence="1">
    <location>
        <begin position="142"/>
        <end position="167"/>
    </location>
</feature>
<proteinExistence type="predicted"/>